<evidence type="ECO:0000313" key="2">
    <source>
        <dbReference type="Proteomes" id="UP000188533"/>
    </source>
</evidence>
<dbReference type="AlphaFoldDB" id="A0A1Q3E5Z2"/>
<proteinExistence type="predicted"/>
<comment type="caution">
    <text evidence="1">The sequence shown here is derived from an EMBL/GenBank/DDBJ whole genome shotgun (WGS) entry which is preliminary data.</text>
</comment>
<sequence>MLLVTLHYVALVIQDVLLHNVMSTVNINSSSQPLCPMLLCFSLSTFIFRASYLTHIAFLNAAFAPH</sequence>
<protein>
    <submittedName>
        <fullName evidence="1">Uncharacterized protein</fullName>
    </submittedName>
</protein>
<dbReference type="EMBL" id="BDGU01000096">
    <property type="protein sequence ID" value="GAW02439.1"/>
    <property type="molecule type" value="Genomic_DNA"/>
</dbReference>
<evidence type="ECO:0000313" key="1">
    <source>
        <dbReference type="EMBL" id="GAW02439.1"/>
    </source>
</evidence>
<accession>A0A1Q3E5Z2</accession>
<reference evidence="1 2" key="2">
    <citation type="submission" date="2017-02" db="EMBL/GenBank/DDBJ databases">
        <title>A genome survey and senescence transcriptome analysis in Lentinula edodes.</title>
        <authorList>
            <person name="Sakamoto Y."/>
            <person name="Nakade K."/>
            <person name="Sato S."/>
            <person name="Yoshida Y."/>
            <person name="Miyazaki K."/>
            <person name="Natsume S."/>
            <person name="Konno N."/>
        </authorList>
    </citation>
    <scope>NUCLEOTIDE SEQUENCE [LARGE SCALE GENOMIC DNA]</scope>
    <source>
        <strain evidence="1 2">NBRC 111202</strain>
    </source>
</reference>
<dbReference type="Proteomes" id="UP000188533">
    <property type="component" value="Unassembled WGS sequence"/>
</dbReference>
<keyword evidence="2" id="KW-1185">Reference proteome</keyword>
<name>A0A1Q3E5Z2_LENED</name>
<reference evidence="1 2" key="1">
    <citation type="submission" date="2016-08" db="EMBL/GenBank/DDBJ databases">
        <authorList>
            <consortium name="Lentinula edodes genome sequencing consortium"/>
            <person name="Sakamoto Y."/>
            <person name="Nakade K."/>
            <person name="Sato S."/>
            <person name="Yoshida Y."/>
            <person name="Miyazaki K."/>
            <person name="Natsume S."/>
            <person name="Konno N."/>
        </authorList>
    </citation>
    <scope>NUCLEOTIDE SEQUENCE [LARGE SCALE GENOMIC DNA]</scope>
    <source>
        <strain evidence="1 2">NBRC 111202</strain>
    </source>
</reference>
<gene>
    <name evidence="1" type="ORF">LENED_004095</name>
</gene>
<organism evidence="1 2">
    <name type="scientific">Lentinula edodes</name>
    <name type="common">Shiitake mushroom</name>
    <name type="synonym">Lentinus edodes</name>
    <dbReference type="NCBI Taxonomy" id="5353"/>
    <lineage>
        <taxon>Eukaryota</taxon>
        <taxon>Fungi</taxon>
        <taxon>Dikarya</taxon>
        <taxon>Basidiomycota</taxon>
        <taxon>Agaricomycotina</taxon>
        <taxon>Agaricomycetes</taxon>
        <taxon>Agaricomycetidae</taxon>
        <taxon>Agaricales</taxon>
        <taxon>Marasmiineae</taxon>
        <taxon>Omphalotaceae</taxon>
        <taxon>Lentinula</taxon>
    </lineage>
</organism>